<keyword evidence="4" id="KW-0106">Calcium</keyword>
<dbReference type="InterPro" id="IPR013099">
    <property type="entry name" value="K_chnl_dom"/>
</dbReference>
<dbReference type="GO" id="GO:0005509">
    <property type="term" value="F:calcium ion binding"/>
    <property type="evidence" value="ECO:0007669"/>
    <property type="project" value="InterPro"/>
</dbReference>
<dbReference type="GO" id="GO:0015271">
    <property type="term" value="F:outward rectifier potassium channel activity"/>
    <property type="evidence" value="ECO:0007669"/>
    <property type="project" value="TreeGrafter"/>
</dbReference>
<feature type="transmembrane region" description="Helical" evidence="10">
    <location>
        <begin position="81"/>
        <end position="104"/>
    </location>
</feature>
<accession>A0AAD7UIH5</accession>
<gene>
    <name evidence="12" type="ORF">CTAYLR_009163</name>
</gene>
<feature type="transmembrane region" description="Helical" evidence="10">
    <location>
        <begin position="125"/>
        <end position="149"/>
    </location>
</feature>
<keyword evidence="6" id="KW-0406">Ion transport</keyword>
<evidence type="ECO:0000256" key="2">
    <source>
        <dbReference type="ARBA" id="ARBA00022448"/>
    </source>
</evidence>
<proteinExistence type="predicted"/>
<evidence type="ECO:0000256" key="7">
    <source>
        <dbReference type="ARBA" id="ARBA00023136"/>
    </source>
</evidence>
<keyword evidence="3 10" id="KW-0812">Transmembrane</keyword>
<evidence type="ECO:0000256" key="8">
    <source>
        <dbReference type="ARBA" id="ARBA00023303"/>
    </source>
</evidence>
<name>A0AAD7UIH5_9STRA</name>
<feature type="transmembrane region" description="Helical" evidence="10">
    <location>
        <begin position="24"/>
        <end position="45"/>
    </location>
</feature>
<dbReference type="PANTHER" id="PTHR11003">
    <property type="entry name" value="POTASSIUM CHANNEL, SUBFAMILY K"/>
    <property type="match status" value="1"/>
</dbReference>
<dbReference type="Gene3D" id="1.10.287.70">
    <property type="match status" value="2"/>
</dbReference>
<dbReference type="PRINTS" id="PR01333">
    <property type="entry name" value="2POREKCHANEL"/>
</dbReference>
<dbReference type="InterPro" id="IPR003280">
    <property type="entry name" value="2pore_dom_K_chnl"/>
</dbReference>
<keyword evidence="7 10" id="KW-0472">Membrane</keyword>
<comment type="subcellular location">
    <subcellularLocation>
        <location evidence="1">Membrane</location>
        <topology evidence="1">Multi-pass membrane protein</topology>
    </subcellularLocation>
</comment>
<dbReference type="InterPro" id="IPR011992">
    <property type="entry name" value="EF-hand-dom_pair"/>
</dbReference>
<dbReference type="GO" id="GO:0022841">
    <property type="term" value="F:potassium ion leak channel activity"/>
    <property type="evidence" value="ECO:0007669"/>
    <property type="project" value="TreeGrafter"/>
</dbReference>
<dbReference type="EMBL" id="JAQMWT010000232">
    <property type="protein sequence ID" value="KAJ8607113.1"/>
    <property type="molecule type" value="Genomic_DNA"/>
</dbReference>
<keyword evidence="5 10" id="KW-1133">Transmembrane helix</keyword>
<dbReference type="AlphaFoldDB" id="A0AAD7UIH5"/>
<evidence type="ECO:0000256" key="1">
    <source>
        <dbReference type="ARBA" id="ARBA00004141"/>
    </source>
</evidence>
<dbReference type="PROSITE" id="PS00018">
    <property type="entry name" value="EF_HAND_1"/>
    <property type="match status" value="1"/>
</dbReference>
<dbReference type="InterPro" id="IPR002048">
    <property type="entry name" value="EF_hand_dom"/>
</dbReference>
<comment type="caution">
    <text evidence="12">The sequence shown here is derived from an EMBL/GenBank/DDBJ whole genome shotgun (WGS) entry which is preliminary data.</text>
</comment>
<evidence type="ECO:0000313" key="13">
    <source>
        <dbReference type="Proteomes" id="UP001230188"/>
    </source>
</evidence>
<keyword evidence="13" id="KW-1185">Reference proteome</keyword>
<evidence type="ECO:0000256" key="3">
    <source>
        <dbReference type="ARBA" id="ARBA00022692"/>
    </source>
</evidence>
<dbReference type="PANTHER" id="PTHR11003:SF291">
    <property type="entry name" value="IP11374P"/>
    <property type="match status" value="1"/>
</dbReference>
<evidence type="ECO:0000256" key="5">
    <source>
        <dbReference type="ARBA" id="ARBA00022989"/>
    </source>
</evidence>
<evidence type="ECO:0000313" key="12">
    <source>
        <dbReference type="EMBL" id="KAJ8607113.1"/>
    </source>
</evidence>
<evidence type="ECO:0000256" key="4">
    <source>
        <dbReference type="ARBA" id="ARBA00022837"/>
    </source>
</evidence>
<protein>
    <recommendedName>
        <fullName evidence="11">EF-hand domain-containing protein</fullName>
    </recommendedName>
</protein>
<evidence type="ECO:0000256" key="10">
    <source>
        <dbReference type="SAM" id="Phobius"/>
    </source>
</evidence>
<feature type="coiled-coil region" evidence="9">
    <location>
        <begin position="200"/>
        <end position="227"/>
    </location>
</feature>
<dbReference type="PROSITE" id="PS50222">
    <property type="entry name" value="EF_HAND_2"/>
    <property type="match status" value="1"/>
</dbReference>
<feature type="transmembrane region" description="Helical" evidence="10">
    <location>
        <begin position="191"/>
        <end position="209"/>
    </location>
</feature>
<keyword evidence="2" id="KW-0813">Transport</keyword>
<evidence type="ECO:0000256" key="9">
    <source>
        <dbReference type="SAM" id="Coils"/>
    </source>
</evidence>
<keyword evidence="9" id="KW-0175">Coiled coil</keyword>
<dbReference type="Gene3D" id="1.10.238.10">
    <property type="entry name" value="EF-hand"/>
    <property type="match status" value="1"/>
</dbReference>
<dbReference type="InterPro" id="IPR018247">
    <property type="entry name" value="EF_Hand_1_Ca_BS"/>
</dbReference>
<keyword evidence="8" id="KW-0407">Ion channel</keyword>
<sequence>MPSSETVEETKAAEEARTKQSKKACWSVLKIMAFYGSGCLVFGYGPERWEVSRTLYFLTVTVTTVGYGDVVPQNPTSQGVAIIYIFAGLIIIFPIIADAATFILNKQEARVEKFARRFRVFGPASLKIAYSVLLIVLNMIIGMTFFGLQETQEGDWSRLDAVWWTLATVTTIGYGDLAFKHGDRSRWFLTVYIPVSVIMVGAALANLAHAREEIKAAERERQLLARFDMNLIKELDTNGDGLDKAEYVLGMLQAMELVDKDKVQLYEEQFDEYDVDHSGKLTQEDLDLIELRIKQKKQKQKQKHHGGHP</sequence>
<evidence type="ECO:0000259" key="11">
    <source>
        <dbReference type="PROSITE" id="PS50222"/>
    </source>
</evidence>
<dbReference type="GO" id="GO:0030322">
    <property type="term" value="P:stabilization of membrane potential"/>
    <property type="evidence" value="ECO:0007669"/>
    <property type="project" value="TreeGrafter"/>
</dbReference>
<dbReference type="SUPFAM" id="SSF47473">
    <property type="entry name" value="EF-hand"/>
    <property type="match status" value="1"/>
</dbReference>
<feature type="domain" description="EF-hand" evidence="11">
    <location>
        <begin position="261"/>
        <end position="296"/>
    </location>
</feature>
<dbReference type="SUPFAM" id="SSF81324">
    <property type="entry name" value="Voltage-gated potassium channels"/>
    <property type="match status" value="2"/>
</dbReference>
<evidence type="ECO:0000256" key="6">
    <source>
        <dbReference type="ARBA" id="ARBA00023065"/>
    </source>
</evidence>
<dbReference type="GO" id="GO:0005886">
    <property type="term" value="C:plasma membrane"/>
    <property type="evidence" value="ECO:0007669"/>
    <property type="project" value="TreeGrafter"/>
</dbReference>
<feature type="transmembrane region" description="Helical" evidence="10">
    <location>
        <begin position="161"/>
        <end position="179"/>
    </location>
</feature>
<dbReference type="Proteomes" id="UP001230188">
    <property type="component" value="Unassembled WGS sequence"/>
</dbReference>
<dbReference type="GO" id="GO:0005737">
    <property type="term" value="C:cytoplasm"/>
    <property type="evidence" value="ECO:0007669"/>
    <property type="project" value="UniProtKB-ARBA"/>
</dbReference>
<organism evidence="12 13">
    <name type="scientific">Chrysophaeum taylorii</name>
    <dbReference type="NCBI Taxonomy" id="2483200"/>
    <lineage>
        <taxon>Eukaryota</taxon>
        <taxon>Sar</taxon>
        <taxon>Stramenopiles</taxon>
        <taxon>Ochrophyta</taxon>
        <taxon>Pelagophyceae</taxon>
        <taxon>Pelagomonadales</taxon>
        <taxon>Pelagomonadaceae</taxon>
        <taxon>Chrysophaeum</taxon>
    </lineage>
</organism>
<reference evidence="12" key="1">
    <citation type="submission" date="2023-01" db="EMBL/GenBank/DDBJ databases">
        <title>Metagenome sequencing of chrysophaentin producing Chrysophaeum taylorii.</title>
        <authorList>
            <person name="Davison J."/>
            <person name="Bewley C."/>
        </authorList>
    </citation>
    <scope>NUCLEOTIDE SEQUENCE</scope>
    <source>
        <strain evidence="12">NIES-1699</strain>
    </source>
</reference>
<dbReference type="Pfam" id="PF07885">
    <property type="entry name" value="Ion_trans_2"/>
    <property type="match status" value="2"/>
</dbReference>